<dbReference type="RefSeq" id="WP_078717833.1">
    <property type="nucleotide sequence ID" value="NZ_FUYC01000013.1"/>
</dbReference>
<dbReference type="PROSITE" id="PS51257">
    <property type="entry name" value="PROKAR_LIPOPROTEIN"/>
    <property type="match status" value="1"/>
</dbReference>
<name>A0A1T4XNC3_9BACT</name>
<proteinExistence type="predicted"/>
<dbReference type="Proteomes" id="UP000190027">
    <property type="component" value="Unassembled WGS sequence"/>
</dbReference>
<evidence type="ECO:0000313" key="3">
    <source>
        <dbReference type="Proteomes" id="UP000190027"/>
    </source>
</evidence>
<feature type="signal peptide" evidence="1">
    <location>
        <begin position="1"/>
        <end position="20"/>
    </location>
</feature>
<dbReference type="STRING" id="1121449.SAMN02745704_02284"/>
<sequence length="167" mass="18989">MRRSLTAVLLVLALAATGCATKSTGTEPAQSTSESQPTAYEQTYENPNYYYDFNDILIPRELDPVDDEKYVFDDPRFLAGFRIFSGRVVAEDVFNFFVNNMAKDNWTKKFSLKAEKSVLAFEKQNKSCTIQIEDGFKTRVTVFAIEFKDVGSWESDSQGFSQQELPQ</sequence>
<organism evidence="2 3">
    <name type="scientific">Paucidesulfovibrio gracilis DSM 16080</name>
    <dbReference type="NCBI Taxonomy" id="1121449"/>
    <lineage>
        <taxon>Bacteria</taxon>
        <taxon>Pseudomonadati</taxon>
        <taxon>Thermodesulfobacteriota</taxon>
        <taxon>Desulfovibrionia</taxon>
        <taxon>Desulfovibrionales</taxon>
        <taxon>Desulfovibrionaceae</taxon>
        <taxon>Paucidesulfovibrio</taxon>
    </lineage>
</organism>
<evidence type="ECO:0000313" key="2">
    <source>
        <dbReference type="EMBL" id="SKA91027.1"/>
    </source>
</evidence>
<keyword evidence="3" id="KW-1185">Reference proteome</keyword>
<evidence type="ECO:0000256" key="1">
    <source>
        <dbReference type="SAM" id="SignalP"/>
    </source>
</evidence>
<gene>
    <name evidence="2" type="ORF">SAMN02745704_02284</name>
</gene>
<evidence type="ECO:0008006" key="4">
    <source>
        <dbReference type="Google" id="ProtNLM"/>
    </source>
</evidence>
<dbReference type="AlphaFoldDB" id="A0A1T4XNC3"/>
<accession>A0A1T4XNC3</accession>
<reference evidence="2 3" key="1">
    <citation type="submission" date="2017-02" db="EMBL/GenBank/DDBJ databases">
        <authorList>
            <person name="Peterson S.W."/>
        </authorList>
    </citation>
    <scope>NUCLEOTIDE SEQUENCE [LARGE SCALE GENOMIC DNA]</scope>
    <source>
        <strain evidence="2 3">DSM 16080</strain>
    </source>
</reference>
<dbReference type="EMBL" id="FUYC01000013">
    <property type="protein sequence ID" value="SKA91027.1"/>
    <property type="molecule type" value="Genomic_DNA"/>
</dbReference>
<feature type="chain" id="PRO_5013069412" description="Lipoprotein" evidence="1">
    <location>
        <begin position="21"/>
        <end position="167"/>
    </location>
</feature>
<dbReference type="OrthoDB" id="9794844at2"/>
<keyword evidence="1" id="KW-0732">Signal</keyword>
<protein>
    <recommendedName>
        <fullName evidence="4">Lipoprotein</fullName>
    </recommendedName>
</protein>